<dbReference type="EMBL" id="HAEE01013676">
    <property type="protein sequence ID" value="SBR33726.1"/>
    <property type="molecule type" value="Transcribed_RNA"/>
</dbReference>
<feature type="compositionally biased region" description="Basic residues" evidence="1">
    <location>
        <begin position="268"/>
        <end position="277"/>
    </location>
</feature>
<dbReference type="EMBL" id="HAED01002982">
    <property type="protein sequence ID" value="SBQ88853.1"/>
    <property type="molecule type" value="Transcribed_RNA"/>
</dbReference>
<organism evidence="2">
    <name type="scientific">Nothobranchius kuhntae</name>
    <name type="common">Beira killifish</name>
    <dbReference type="NCBI Taxonomy" id="321403"/>
    <lineage>
        <taxon>Eukaryota</taxon>
        <taxon>Metazoa</taxon>
        <taxon>Chordata</taxon>
        <taxon>Craniata</taxon>
        <taxon>Vertebrata</taxon>
        <taxon>Euteleostomi</taxon>
        <taxon>Actinopterygii</taxon>
        <taxon>Neopterygii</taxon>
        <taxon>Teleostei</taxon>
        <taxon>Neoteleostei</taxon>
        <taxon>Acanthomorphata</taxon>
        <taxon>Ovalentaria</taxon>
        <taxon>Atherinomorphae</taxon>
        <taxon>Cyprinodontiformes</taxon>
        <taxon>Nothobranchiidae</taxon>
        <taxon>Nothobranchius</taxon>
    </lineage>
</organism>
<feature type="compositionally biased region" description="Basic and acidic residues" evidence="1">
    <location>
        <begin position="537"/>
        <end position="546"/>
    </location>
</feature>
<evidence type="ECO:0000256" key="1">
    <source>
        <dbReference type="SAM" id="MobiDB-lite"/>
    </source>
</evidence>
<feature type="compositionally biased region" description="Basic and acidic residues" evidence="1">
    <location>
        <begin position="367"/>
        <end position="394"/>
    </location>
</feature>
<feature type="compositionally biased region" description="Polar residues" evidence="1">
    <location>
        <begin position="86"/>
        <end position="102"/>
    </location>
</feature>
<protein>
    <submittedName>
        <fullName evidence="2">Wu:fc51f04</fullName>
    </submittedName>
</protein>
<reference evidence="2" key="1">
    <citation type="submission" date="2016-05" db="EMBL/GenBank/DDBJ databases">
        <authorList>
            <person name="Lavstsen T."/>
            <person name="Jespersen J.S."/>
        </authorList>
    </citation>
    <scope>NUCLEOTIDE SEQUENCE</scope>
    <source>
        <tissue evidence="2">Brain</tissue>
    </source>
</reference>
<feature type="compositionally biased region" description="Basic and acidic residues" evidence="1">
    <location>
        <begin position="345"/>
        <end position="357"/>
    </location>
</feature>
<feature type="compositionally biased region" description="Basic and acidic residues" evidence="1">
    <location>
        <begin position="588"/>
        <end position="597"/>
    </location>
</feature>
<feature type="compositionally biased region" description="Acidic residues" evidence="1">
    <location>
        <begin position="493"/>
        <end position="506"/>
    </location>
</feature>
<feature type="region of interest" description="Disordered" evidence="1">
    <location>
        <begin position="418"/>
        <end position="597"/>
    </location>
</feature>
<evidence type="ECO:0000313" key="2">
    <source>
        <dbReference type="EMBL" id="SBR33726.1"/>
    </source>
</evidence>
<feature type="compositionally biased region" description="Basic and acidic residues" evidence="1">
    <location>
        <begin position="178"/>
        <end position="195"/>
    </location>
</feature>
<feature type="compositionally biased region" description="Basic and acidic residues" evidence="1">
    <location>
        <begin position="289"/>
        <end position="298"/>
    </location>
</feature>
<sequence>MEATEASAAPAVQEDGKTPENKPAEAELPAKTADSETVDSEGVEKDDTAANSEVVENKETVNDTGAAAAGPEEGEAAAGGEAAPPQSSENTSSSTEPKTSFLDSFLNKSGLGKVMGGRKKKEHSSAAGGEEGTAEGGEKEGEKSEEAAAAEGGTEGGVEGEKATDKVVENGEKEEEEEKKGKPADTKSTVRDLIRKPVARIFSHRSTEKKDGAAAEPPKPVKVRSKSLDRLEDPEALNTTADSTVEEAGAAGGAEEEQKASSSSAATKHMRRWHSFKKLMAQKAHRKTGGGEEGKDDGVEGEGGGDSSTLDSKESGHKRWKLKRSWTFQGLKRDSSVVGISGKTKGSEKESGEKTEEAAGETEEGEEAKADAAAEEVKTDGGEEKAEGGEEEKATIAGGTVTQHANEIWTSFKKRVIHKSKRANTECAPTGEEDATAAAASGEEAAADEGKDAKSAKAKRSHFGRAVSLKNFIMRKGKSSSVELGEGTKEGEEVAEGGEGAEEGGTDGEAAAAAEETNDKGEVLAEKTPADESSTEAPKEPEKTETEAPVANGENGCSNGAAEENATQNHQEEEEEEEKTMGSNPIKKSKEAGGIKDEANAKIINATAAVNSDKKAGNV</sequence>
<feature type="compositionally biased region" description="Low complexity" evidence="1">
    <location>
        <begin position="65"/>
        <end position="85"/>
    </location>
</feature>
<feature type="compositionally biased region" description="Basic and acidic residues" evidence="1">
    <location>
        <begin position="14"/>
        <end position="25"/>
    </location>
</feature>
<feature type="compositionally biased region" description="Basic and acidic residues" evidence="1">
    <location>
        <begin position="159"/>
        <end position="171"/>
    </location>
</feature>
<name>A0A1A8KND3_NOTKU</name>
<accession>A0A1A8KND3</accession>
<reference evidence="2" key="2">
    <citation type="submission" date="2016-06" db="EMBL/GenBank/DDBJ databases">
        <title>The genome of a short-lived fish provides insights into sex chromosome evolution and the genetic control of aging.</title>
        <authorList>
            <person name="Reichwald K."/>
            <person name="Felder M."/>
            <person name="Petzold A."/>
            <person name="Koch P."/>
            <person name="Groth M."/>
            <person name="Platzer M."/>
        </authorList>
    </citation>
    <scope>NUCLEOTIDE SEQUENCE</scope>
    <source>
        <tissue evidence="2">Brain</tissue>
    </source>
</reference>
<feature type="compositionally biased region" description="Basic and acidic residues" evidence="1">
    <location>
        <begin position="517"/>
        <end position="530"/>
    </location>
</feature>
<dbReference type="AlphaFoldDB" id="A0A1A8KND3"/>
<gene>
    <name evidence="2" type="primary">WU:FC51F04</name>
</gene>
<feature type="region of interest" description="Disordered" evidence="1">
    <location>
        <begin position="1"/>
        <end position="404"/>
    </location>
</feature>
<proteinExistence type="predicted"/>
<feature type="compositionally biased region" description="Basic and acidic residues" evidence="1">
    <location>
        <begin position="136"/>
        <end position="146"/>
    </location>
</feature>